<dbReference type="KEGG" id="tng:GSTEN00020566G001"/>
<name>Q4SCC2_TETNG</name>
<reference evidence="2" key="1">
    <citation type="journal article" date="2004" name="Nature">
        <title>Genome duplication in the teleost fish Tetraodon nigroviridis reveals the early vertebrate proto-karyotype.</title>
        <authorList>
            <person name="Jaillon O."/>
            <person name="Aury J.-M."/>
            <person name="Brunet F."/>
            <person name="Petit J.-L."/>
            <person name="Stange-Thomann N."/>
            <person name="Mauceli E."/>
            <person name="Bouneau L."/>
            <person name="Fischer C."/>
            <person name="Ozouf-Costaz C."/>
            <person name="Bernot A."/>
            <person name="Nicaud S."/>
            <person name="Jaffe D."/>
            <person name="Fisher S."/>
            <person name="Lutfalla G."/>
            <person name="Dossat C."/>
            <person name="Segurens B."/>
            <person name="Dasilva C."/>
            <person name="Salanoubat M."/>
            <person name="Levy M."/>
            <person name="Boudet N."/>
            <person name="Castellano S."/>
            <person name="Anthouard V."/>
            <person name="Jubin C."/>
            <person name="Castelli V."/>
            <person name="Katinka M."/>
            <person name="Vacherie B."/>
            <person name="Biemont C."/>
            <person name="Skalli Z."/>
            <person name="Cattolico L."/>
            <person name="Poulain J."/>
            <person name="De Berardinis V."/>
            <person name="Cruaud C."/>
            <person name="Duprat S."/>
            <person name="Brottier P."/>
            <person name="Coutanceau J.-P."/>
            <person name="Gouzy J."/>
            <person name="Parra G."/>
            <person name="Lardier G."/>
            <person name="Chapple C."/>
            <person name="McKernan K.J."/>
            <person name="McEwan P."/>
            <person name="Bosak S."/>
            <person name="Kellis M."/>
            <person name="Volff J.-N."/>
            <person name="Guigo R."/>
            <person name="Zody M.C."/>
            <person name="Mesirov J."/>
            <person name="Lindblad-Toh K."/>
            <person name="Birren B."/>
            <person name="Nusbaum C."/>
            <person name="Kahn D."/>
            <person name="Robinson-Rechavi M."/>
            <person name="Laudet V."/>
            <person name="Schachter V."/>
            <person name="Quetier F."/>
            <person name="Saurin W."/>
            <person name="Scarpelli C."/>
            <person name="Wincker P."/>
            <person name="Lander E.S."/>
            <person name="Weissenbach J."/>
            <person name="Roest Crollius H."/>
        </authorList>
    </citation>
    <scope>NUCLEOTIDE SEQUENCE [LARGE SCALE GENOMIC DNA]</scope>
</reference>
<sequence length="265" mass="29811">MPAGNFYTSRGFWRKLEGDRLLWEKGKESLGEAQPPPKPLRTFQYRGANGSNARSRRTVKPPTDPPPPCPTAKTNGLSRHKKNRKSFEYEDAARLTLKQNPSGGKDRRSNLCHAYSDDNIYEDIVCDVARDNPYEDVKLSPMCLPIGRSQALKPQRNQMLQGYANKVERKRFQTLATPKPALSADGAKIAAARRTCTQKIQRTPQYINKIETIFDDKRGRKRVKNLGISVREETSGTESDPEDNSKGKISKSLKSCQIYVAGVLN</sequence>
<accession>Q4SCC2</accession>
<comment type="caution">
    <text evidence="2">The sequence shown here is derived from an EMBL/GenBank/DDBJ whole genome shotgun (WGS) entry which is preliminary data.</text>
</comment>
<reference evidence="2" key="2">
    <citation type="submission" date="2004-02" db="EMBL/GenBank/DDBJ databases">
        <authorList>
            <consortium name="Genoscope"/>
            <consortium name="Whitehead Institute Centre for Genome Research"/>
        </authorList>
    </citation>
    <scope>NUCLEOTIDE SEQUENCE</scope>
</reference>
<organism evidence="2">
    <name type="scientific">Tetraodon nigroviridis</name>
    <name type="common">Spotted green pufferfish</name>
    <name type="synonym">Chelonodon nigroviridis</name>
    <dbReference type="NCBI Taxonomy" id="99883"/>
    <lineage>
        <taxon>Eukaryota</taxon>
        <taxon>Metazoa</taxon>
        <taxon>Chordata</taxon>
        <taxon>Craniata</taxon>
        <taxon>Vertebrata</taxon>
        <taxon>Euteleostomi</taxon>
        <taxon>Actinopterygii</taxon>
        <taxon>Neopterygii</taxon>
        <taxon>Teleostei</taxon>
        <taxon>Neoteleostei</taxon>
        <taxon>Acanthomorphata</taxon>
        <taxon>Eupercaria</taxon>
        <taxon>Tetraodontiformes</taxon>
        <taxon>Tetradontoidea</taxon>
        <taxon>Tetraodontidae</taxon>
        <taxon>Tetraodon</taxon>
    </lineage>
</organism>
<dbReference type="EMBL" id="CAAE01014659">
    <property type="protein sequence ID" value="CAG01710.1"/>
    <property type="molecule type" value="Genomic_DNA"/>
</dbReference>
<feature type="region of interest" description="Disordered" evidence="1">
    <location>
        <begin position="27"/>
        <end position="110"/>
    </location>
</feature>
<evidence type="ECO:0000256" key="1">
    <source>
        <dbReference type="SAM" id="MobiDB-lite"/>
    </source>
</evidence>
<evidence type="ECO:0000313" key="2">
    <source>
        <dbReference type="EMBL" id="CAG01710.1"/>
    </source>
</evidence>
<protein>
    <submittedName>
        <fullName evidence="2">(spotted green pufferfish) hypothetical protein</fullName>
    </submittedName>
</protein>
<dbReference type="OrthoDB" id="8957817at2759"/>
<dbReference type="AlphaFoldDB" id="Q4SCC2"/>
<feature type="region of interest" description="Disordered" evidence="1">
    <location>
        <begin position="225"/>
        <end position="249"/>
    </location>
</feature>
<gene>
    <name evidence="2" type="ORF">GSTENG00020566001</name>
</gene>
<proteinExistence type="predicted"/>